<proteinExistence type="predicted"/>
<dbReference type="Proteomes" id="UP000324897">
    <property type="component" value="Chromosome 7"/>
</dbReference>
<name>A0A5J9U8C9_9POAL</name>
<evidence type="ECO:0000313" key="2">
    <source>
        <dbReference type="EMBL" id="TVU19420.1"/>
    </source>
</evidence>
<dbReference type="AlphaFoldDB" id="A0A5J9U8C9"/>
<feature type="region of interest" description="Disordered" evidence="1">
    <location>
        <begin position="125"/>
        <end position="165"/>
    </location>
</feature>
<protein>
    <submittedName>
        <fullName evidence="2">Uncharacterized protein</fullName>
    </submittedName>
</protein>
<evidence type="ECO:0000313" key="3">
    <source>
        <dbReference type="Proteomes" id="UP000324897"/>
    </source>
</evidence>
<keyword evidence="3" id="KW-1185">Reference proteome</keyword>
<evidence type="ECO:0000256" key="1">
    <source>
        <dbReference type="SAM" id="MobiDB-lite"/>
    </source>
</evidence>
<accession>A0A5J9U8C9</accession>
<dbReference type="Gramene" id="TVU19420">
    <property type="protein sequence ID" value="TVU19420"/>
    <property type="gene ID" value="EJB05_35567"/>
</dbReference>
<reference evidence="2 3" key="1">
    <citation type="journal article" date="2019" name="Sci. Rep.">
        <title>A high-quality genome of Eragrostis curvula grass provides insights into Poaceae evolution and supports new strategies to enhance forage quality.</title>
        <authorList>
            <person name="Carballo J."/>
            <person name="Santos B.A.C.M."/>
            <person name="Zappacosta D."/>
            <person name="Garbus I."/>
            <person name="Selva J.P."/>
            <person name="Gallo C.A."/>
            <person name="Diaz A."/>
            <person name="Albertini E."/>
            <person name="Caccamo M."/>
            <person name="Echenique V."/>
        </authorList>
    </citation>
    <scope>NUCLEOTIDE SEQUENCE [LARGE SCALE GENOMIC DNA]</scope>
    <source>
        <strain evidence="3">cv. Victoria</strain>
        <tissue evidence="2">Leaf</tissue>
    </source>
</reference>
<organism evidence="2 3">
    <name type="scientific">Eragrostis curvula</name>
    <name type="common">weeping love grass</name>
    <dbReference type="NCBI Taxonomy" id="38414"/>
    <lineage>
        <taxon>Eukaryota</taxon>
        <taxon>Viridiplantae</taxon>
        <taxon>Streptophyta</taxon>
        <taxon>Embryophyta</taxon>
        <taxon>Tracheophyta</taxon>
        <taxon>Spermatophyta</taxon>
        <taxon>Magnoliopsida</taxon>
        <taxon>Liliopsida</taxon>
        <taxon>Poales</taxon>
        <taxon>Poaceae</taxon>
        <taxon>PACMAD clade</taxon>
        <taxon>Chloridoideae</taxon>
        <taxon>Eragrostideae</taxon>
        <taxon>Eragrostidinae</taxon>
        <taxon>Eragrostis</taxon>
    </lineage>
</organism>
<gene>
    <name evidence="2" type="ORF">EJB05_35567</name>
</gene>
<feature type="non-terminal residue" evidence="2">
    <location>
        <position position="1"/>
    </location>
</feature>
<comment type="caution">
    <text evidence="2">The sequence shown here is derived from an EMBL/GenBank/DDBJ whole genome shotgun (WGS) entry which is preliminary data.</text>
</comment>
<dbReference type="EMBL" id="RWGY01000029">
    <property type="protein sequence ID" value="TVU19420.1"/>
    <property type="molecule type" value="Genomic_DNA"/>
</dbReference>
<sequence>MELEVSPNKVELGFRFPSSLLASLAGVAPLFDFHSTPAYTDFIGNTRCLAAIFVIVEPTPTSLPLRQPTSTSLAISGDARWLQSLPSERRHLQIRAPAPPLPSTPFPWQALRSWELRLRFTTTTPRLHQRGLPPAGTNSGTDQDGGQGVDEEGRPDRQLQRGPTSVGPIYGFKHSFLQSNFQSDRCRERRLCYRMTSSDALVVVIRQSRAPRPGVLDDDITCALFFRSAAHINLDG</sequence>